<comment type="caution">
    <text evidence="2">The sequence shown here is derived from an EMBL/GenBank/DDBJ whole genome shotgun (WGS) entry which is preliminary data.</text>
</comment>
<proteinExistence type="predicted"/>
<dbReference type="EMBL" id="JAMZMK010007941">
    <property type="protein sequence ID" value="KAI7742643.1"/>
    <property type="molecule type" value="Genomic_DNA"/>
</dbReference>
<dbReference type="InterPro" id="IPR055357">
    <property type="entry name" value="LRR_At1g61320_AtMIF1"/>
</dbReference>
<evidence type="ECO:0000313" key="2">
    <source>
        <dbReference type="EMBL" id="KAI7742643.1"/>
    </source>
</evidence>
<keyword evidence="3" id="KW-1185">Reference proteome</keyword>
<dbReference type="Gene3D" id="3.80.10.10">
    <property type="entry name" value="Ribonuclease Inhibitor"/>
    <property type="match status" value="1"/>
</dbReference>
<dbReference type="AlphaFoldDB" id="A0AAD5CIV4"/>
<gene>
    <name evidence="2" type="ORF">M8C21_025531</name>
</gene>
<reference evidence="2" key="1">
    <citation type="submission" date="2022-06" db="EMBL/GenBank/DDBJ databases">
        <title>Uncovering the hologenomic basis of an extraordinary plant invasion.</title>
        <authorList>
            <person name="Bieker V.C."/>
            <person name="Martin M.D."/>
            <person name="Gilbert T."/>
            <person name="Hodgins K."/>
            <person name="Battlay P."/>
            <person name="Petersen B."/>
            <person name="Wilson J."/>
        </authorList>
    </citation>
    <scope>NUCLEOTIDE SEQUENCE</scope>
    <source>
        <strain evidence="2">AA19_3_7</strain>
        <tissue evidence="2">Leaf</tissue>
    </source>
</reference>
<dbReference type="SMART" id="SM00579">
    <property type="entry name" value="FBD"/>
    <property type="match status" value="1"/>
</dbReference>
<dbReference type="InterPro" id="IPR006566">
    <property type="entry name" value="FBD"/>
</dbReference>
<name>A0AAD5CIV4_AMBAR</name>
<evidence type="ECO:0000313" key="3">
    <source>
        <dbReference type="Proteomes" id="UP001206925"/>
    </source>
</evidence>
<dbReference type="SUPFAM" id="SSF81383">
    <property type="entry name" value="F-box domain"/>
    <property type="match status" value="1"/>
</dbReference>
<protein>
    <recommendedName>
        <fullName evidence="1">FBD domain-containing protein</fullName>
    </recommendedName>
</protein>
<evidence type="ECO:0000259" key="1">
    <source>
        <dbReference type="SMART" id="SM00579"/>
    </source>
</evidence>
<dbReference type="InterPro" id="IPR001810">
    <property type="entry name" value="F-box_dom"/>
</dbReference>
<feature type="domain" description="FBD" evidence="1">
    <location>
        <begin position="295"/>
        <end position="370"/>
    </location>
</feature>
<dbReference type="Proteomes" id="UP001206925">
    <property type="component" value="Unassembled WGS sequence"/>
</dbReference>
<organism evidence="2 3">
    <name type="scientific">Ambrosia artemisiifolia</name>
    <name type="common">Common ragweed</name>
    <dbReference type="NCBI Taxonomy" id="4212"/>
    <lineage>
        <taxon>Eukaryota</taxon>
        <taxon>Viridiplantae</taxon>
        <taxon>Streptophyta</taxon>
        <taxon>Embryophyta</taxon>
        <taxon>Tracheophyta</taxon>
        <taxon>Spermatophyta</taxon>
        <taxon>Magnoliopsida</taxon>
        <taxon>eudicotyledons</taxon>
        <taxon>Gunneridae</taxon>
        <taxon>Pentapetalae</taxon>
        <taxon>asterids</taxon>
        <taxon>campanulids</taxon>
        <taxon>Asterales</taxon>
        <taxon>Asteraceae</taxon>
        <taxon>Asteroideae</taxon>
        <taxon>Heliantheae alliance</taxon>
        <taxon>Heliantheae</taxon>
        <taxon>Ambrosia</taxon>
    </lineage>
</organism>
<dbReference type="SUPFAM" id="SSF52047">
    <property type="entry name" value="RNI-like"/>
    <property type="match status" value="1"/>
</dbReference>
<dbReference type="InterPro" id="IPR032675">
    <property type="entry name" value="LRR_dom_sf"/>
</dbReference>
<accession>A0AAD5CIV4</accession>
<feature type="non-terminal residue" evidence="2">
    <location>
        <position position="1"/>
    </location>
</feature>
<dbReference type="InterPro" id="IPR036047">
    <property type="entry name" value="F-box-like_dom_sf"/>
</dbReference>
<dbReference type="Pfam" id="PF23622">
    <property type="entry name" value="LRR_At1g61320_AtMIF1"/>
    <property type="match status" value="1"/>
</dbReference>
<dbReference type="Pfam" id="PF00646">
    <property type="entry name" value="F-box"/>
    <property type="match status" value="1"/>
</dbReference>
<dbReference type="PANTHER" id="PTHR31639">
    <property type="entry name" value="F-BOX PROTEIN-LIKE"/>
    <property type="match status" value="1"/>
</dbReference>
<sequence>MADSRKLEEMGGYVGLDNHNHKNRRFVTSSSAASDDDIISNLSDDLINPILVRLPIEEAVRTSVLSKKWSIPKEIHLDSFQEVDQWMFILSRKSVKELAIINFNRIYPVPSSVFSCLELRVLQLHNCAFKPPLEFQGFPNLQHFGLQHFSLGDNLGQAMFNVPQLKKLVLIGCGDVNNFNINAMLLRPLEDFLQVERFNLAMMSRNLPNIVYFTIDGYFLKFLSAEKFPKRLPHAIKCLRWLEVHNFSFSELDQVQGALCMLRNSPNLETLRVTHMQTGPNADLELTTNYLESPDCLDQTLFMLQTVEMTSLEGSRPELLFIKLLLDHSPHLENMIIRPSATVDAEKRHNIAKYVMLFPRASSKAKMVYLDPLTGT</sequence>
<dbReference type="PANTHER" id="PTHR31639:SF333">
    <property type="entry name" value="F-BOX DOMAIN, FBD DOMAIN, LEUCINE-RICH REPEAT DOMAIN, L DOMAIN-LIKE PROTEIN-RELATED"/>
    <property type="match status" value="1"/>
</dbReference>